<dbReference type="PANTHER" id="PTHR43130">
    <property type="entry name" value="ARAC-FAMILY TRANSCRIPTIONAL REGULATOR"/>
    <property type="match status" value="1"/>
</dbReference>
<feature type="domain" description="DJ-1/PfpI" evidence="1">
    <location>
        <begin position="164"/>
        <end position="305"/>
    </location>
</feature>
<dbReference type="InterPro" id="IPR002818">
    <property type="entry name" value="DJ-1/PfpI"/>
</dbReference>
<sequence length="364" mass="39803">MSECLNWDHCNGDSRLCAAHVKHISTIKKQRNLRDYEQICQEIAKPCAILVECQRAAAGLQTHVSCWEVVSQETSGAGSWHLTCRVQCDKTSLCWSQTSRSQTSRSQSSRSQPYLPPTMSSPLRVGVLLVGTVQLLDLSAVDLLYMTTPEYLQECSLPQPLVDLGRPCEIHYIAHDGPNKMVQTTAQMSIQLTDSLTDSAVSPGKLDIVVIPGPPPKAMPPAEEYLDFVRAHFAAGVPILSICTGAYVIGHAGITKGREVTAPRLLIPEMRRRFPEAKLWDDSVRVARDGNLWTSGGITNGHDLVAGYLRENYPAALVNTILVAADIPTRPAAYASSATSDTLYVLWQVLRAVPNAVIGLFRGK</sequence>
<dbReference type="OrthoDB" id="543156at2759"/>
<dbReference type="SUPFAM" id="SSF52317">
    <property type="entry name" value="Class I glutamine amidotransferase-like"/>
    <property type="match status" value="1"/>
</dbReference>
<name>A0A9W4P5L4_9EURO</name>
<reference evidence="2" key="1">
    <citation type="submission" date="2021-07" db="EMBL/GenBank/DDBJ databases">
        <authorList>
            <person name="Branca A.L. A."/>
        </authorList>
    </citation>
    <scope>NUCLEOTIDE SEQUENCE</scope>
</reference>
<evidence type="ECO:0000313" key="2">
    <source>
        <dbReference type="EMBL" id="CAG8898933.1"/>
    </source>
</evidence>
<dbReference type="EMBL" id="CAJVRC010000863">
    <property type="protein sequence ID" value="CAG8898933.1"/>
    <property type="molecule type" value="Genomic_DNA"/>
</dbReference>
<evidence type="ECO:0000313" key="3">
    <source>
        <dbReference type="Proteomes" id="UP001154252"/>
    </source>
</evidence>
<comment type="caution">
    <text evidence="2">The sequence shown here is derived from an EMBL/GenBank/DDBJ whole genome shotgun (WGS) entry which is preliminary data.</text>
</comment>
<dbReference type="InterPro" id="IPR052158">
    <property type="entry name" value="INH-QAR"/>
</dbReference>
<organism evidence="2 3">
    <name type="scientific">Penicillium egyptiacum</name>
    <dbReference type="NCBI Taxonomy" id="1303716"/>
    <lineage>
        <taxon>Eukaryota</taxon>
        <taxon>Fungi</taxon>
        <taxon>Dikarya</taxon>
        <taxon>Ascomycota</taxon>
        <taxon>Pezizomycotina</taxon>
        <taxon>Eurotiomycetes</taxon>
        <taxon>Eurotiomycetidae</taxon>
        <taxon>Eurotiales</taxon>
        <taxon>Aspergillaceae</taxon>
        <taxon>Penicillium</taxon>
    </lineage>
</organism>
<accession>A0A9W4P5L4</accession>
<keyword evidence="3" id="KW-1185">Reference proteome</keyword>
<dbReference type="InterPro" id="IPR029062">
    <property type="entry name" value="Class_I_gatase-like"/>
</dbReference>
<evidence type="ECO:0000259" key="1">
    <source>
        <dbReference type="Pfam" id="PF01965"/>
    </source>
</evidence>
<dbReference type="AlphaFoldDB" id="A0A9W4P5L4"/>
<proteinExistence type="predicted"/>
<dbReference type="PANTHER" id="PTHR43130:SF7">
    <property type="entry name" value="DJ-1_PFPI DOMAIN-CONTAINING PROTEIN"/>
    <property type="match status" value="1"/>
</dbReference>
<dbReference type="Pfam" id="PF01965">
    <property type="entry name" value="DJ-1_PfpI"/>
    <property type="match status" value="1"/>
</dbReference>
<dbReference type="Proteomes" id="UP001154252">
    <property type="component" value="Unassembled WGS sequence"/>
</dbReference>
<gene>
    <name evidence="2" type="ORF">PEGY_LOCUS5506</name>
</gene>
<protein>
    <recommendedName>
        <fullName evidence="1">DJ-1/PfpI domain-containing protein</fullName>
    </recommendedName>
</protein>
<dbReference type="Gene3D" id="3.40.50.880">
    <property type="match status" value="1"/>
</dbReference>